<feature type="region of interest" description="Disordered" evidence="1">
    <location>
        <begin position="66"/>
        <end position="105"/>
    </location>
</feature>
<feature type="region of interest" description="Disordered" evidence="1">
    <location>
        <begin position="1"/>
        <end position="31"/>
    </location>
</feature>
<proteinExistence type="predicted"/>
<dbReference type="EMBL" id="JBIAQY010000002">
    <property type="protein sequence ID" value="MFF3567143.1"/>
    <property type="molecule type" value="Genomic_DNA"/>
</dbReference>
<evidence type="ECO:0000256" key="1">
    <source>
        <dbReference type="SAM" id="MobiDB-lite"/>
    </source>
</evidence>
<evidence type="ECO:0000313" key="2">
    <source>
        <dbReference type="EMBL" id="MFF3567143.1"/>
    </source>
</evidence>
<name>A0ABW6RUS7_9NOCA</name>
<comment type="caution">
    <text evidence="2">The sequence shown here is derived from an EMBL/GenBank/DDBJ whole genome shotgun (WGS) entry which is preliminary data.</text>
</comment>
<protein>
    <submittedName>
        <fullName evidence="2">Uncharacterized protein</fullName>
    </submittedName>
</protein>
<dbReference type="Proteomes" id="UP001601992">
    <property type="component" value="Unassembled WGS sequence"/>
</dbReference>
<reference evidence="2 3" key="1">
    <citation type="submission" date="2024-10" db="EMBL/GenBank/DDBJ databases">
        <title>The Natural Products Discovery Center: Release of the First 8490 Sequenced Strains for Exploring Actinobacteria Biosynthetic Diversity.</title>
        <authorList>
            <person name="Kalkreuter E."/>
            <person name="Kautsar S.A."/>
            <person name="Yang D."/>
            <person name="Bader C.D."/>
            <person name="Teijaro C.N."/>
            <person name="Fluegel L."/>
            <person name="Davis C.M."/>
            <person name="Simpson J.R."/>
            <person name="Lauterbach L."/>
            <person name="Steele A.D."/>
            <person name="Gui C."/>
            <person name="Meng S."/>
            <person name="Li G."/>
            <person name="Viehrig K."/>
            <person name="Ye F."/>
            <person name="Su P."/>
            <person name="Kiefer A.F."/>
            <person name="Nichols A."/>
            <person name="Cepeda A.J."/>
            <person name="Yan W."/>
            <person name="Fan B."/>
            <person name="Jiang Y."/>
            <person name="Adhikari A."/>
            <person name="Zheng C.-J."/>
            <person name="Schuster L."/>
            <person name="Cowan T.M."/>
            <person name="Smanski M.J."/>
            <person name="Chevrette M.G."/>
            <person name="De Carvalho L.P.S."/>
            <person name="Shen B."/>
        </authorList>
    </citation>
    <scope>NUCLEOTIDE SEQUENCE [LARGE SCALE GENOMIC DNA]</scope>
    <source>
        <strain evidence="2 3">NPDC002593</strain>
    </source>
</reference>
<keyword evidence="3" id="KW-1185">Reference proteome</keyword>
<accession>A0ABW6RUS7</accession>
<dbReference type="RefSeq" id="WP_157186378.1">
    <property type="nucleotide sequence ID" value="NZ_JBIAQY010000002.1"/>
</dbReference>
<gene>
    <name evidence="2" type="ORF">ACFYXQ_05105</name>
</gene>
<sequence>MSSSTAQSSVRRLRLKPEYARRRSARNASQKMASASACSFASPSVAQFAISISASSGLPRVVESLSMPQHPPAIGPAQTAQQPIGGRGRPAGQALTAGDLTGERR</sequence>
<organism evidence="2 3">
    <name type="scientific">Nocardia jiangxiensis</name>
    <dbReference type="NCBI Taxonomy" id="282685"/>
    <lineage>
        <taxon>Bacteria</taxon>
        <taxon>Bacillati</taxon>
        <taxon>Actinomycetota</taxon>
        <taxon>Actinomycetes</taxon>
        <taxon>Mycobacteriales</taxon>
        <taxon>Nocardiaceae</taxon>
        <taxon>Nocardia</taxon>
    </lineage>
</organism>
<feature type="compositionally biased region" description="Polar residues" evidence="1">
    <location>
        <begin position="1"/>
        <end position="10"/>
    </location>
</feature>
<evidence type="ECO:0000313" key="3">
    <source>
        <dbReference type="Proteomes" id="UP001601992"/>
    </source>
</evidence>